<dbReference type="SUPFAM" id="SSF53649">
    <property type="entry name" value="Alkaline phosphatase-like"/>
    <property type="match status" value="1"/>
</dbReference>
<dbReference type="CDD" id="cd16021">
    <property type="entry name" value="ALP_like"/>
    <property type="match status" value="1"/>
</dbReference>
<feature type="compositionally biased region" description="Basic and acidic residues" evidence="1">
    <location>
        <begin position="715"/>
        <end position="735"/>
    </location>
</feature>
<dbReference type="GO" id="GO:0005615">
    <property type="term" value="C:extracellular space"/>
    <property type="evidence" value="ECO:0007669"/>
    <property type="project" value="TreeGrafter"/>
</dbReference>
<dbReference type="Gene3D" id="3.40.720.10">
    <property type="entry name" value="Alkaline Phosphatase, subunit A"/>
    <property type="match status" value="1"/>
</dbReference>
<dbReference type="OrthoDB" id="413313at2759"/>
<feature type="transmembrane region" description="Helical" evidence="2">
    <location>
        <begin position="43"/>
        <end position="60"/>
    </location>
</feature>
<dbReference type="InterPro" id="IPR017850">
    <property type="entry name" value="Alkaline_phosphatase_core_sf"/>
</dbReference>
<reference evidence="4" key="1">
    <citation type="submission" date="2025-08" db="UniProtKB">
        <authorList>
            <consortium name="RefSeq"/>
        </authorList>
    </citation>
    <scope>IDENTIFICATION</scope>
    <source>
        <tissue evidence="4">Total insect</tissue>
    </source>
</reference>
<keyword evidence="3" id="KW-1185">Reference proteome</keyword>
<dbReference type="Proteomes" id="UP000515158">
    <property type="component" value="Unplaced"/>
</dbReference>
<name>A0A6P9AAE9_THRPL</name>
<proteinExistence type="predicted"/>
<feature type="region of interest" description="Disordered" evidence="1">
    <location>
        <begin position="714"/>
        <end position="741"/>
    </location>
</feature>
<dbReference type="GeneID" id="117652330"/>
<gene>
    <name evidence="4" type="primary">LOC117652330</name>
</gene>
<dbReference type="PANTHER" id="PTHR10974:SF1">
    <property type="entry name" value="FI08016P-RELATED"/>
    <property type="match status" value="1"/>
</dbReference>
<dbReference type="InParanoid" id="A0A6P9AAE9"/>
<accession>A0A6P9AAE9</accession>
<keyword evidence="2" id="KW-1133">Transmembrane helix</keyword>
<evidence type="ECO:0000256" key="2">
    <source>
        <dbReference type="SAM" id="Phobius"/>
    </source>
</evidence>
<evidence type="ECO:0000313" key="3">
    <source>
        <dbReference type="Proteomes" id="UP000515158"/>
    </source>
</evidence>
<evidence type="ECO:0000256" key="1">
    <source>
        <dbReference type="SAM" id="MobiDB-lite"/>
    </source>
</evidence>
<dbReference type="AlphaFoldDB" id="A0A6P9AAE9"/>
<keyword evidence="2" id="KW-0472">Membrane</keyword>
<keyword evidence="2" id="KW-0812">Transmembrane</keyword>
<dbReference type="FunFam" id="3.40.720.10:FF:000017">
    <property type="entry name" value="Predicted protein"/>
    <property type="match status" value="1"/>
</dbReference>
<dbReference type="InterPro" id="IPR004245">
    <property type="entry name" value="DUF229"/>
</dbReference>
<dbReference type="Pfam" id="PF02995">
    <property type="entry name" value="DUF229"/>
    <property type="match status" value="1"/>
</dbReference>
<evidence type="ECO:0000313" key="4">
    <source>
        <dbReference type="RefSeq" id="XP_034253051.1"/>
    </source>
</evidence>
<dbReference type="RefSeq" id="XP_034253051.1">
    <property type="nucleotide sequence ID" value="XM_034397160.1"/>
</dbReference>
<sequence length="741" mass="82925">MHTRRKEGPHLSVTNNGRRDSARPRLLCPHNLLSLTSCLRRRCFIGFFFGICILYGLFLLQGRFFSQIPNENTAFHVRVQPTARPFPACVRPPASAARLLDSPGCRIPAHEPFSAEVKGFVSDFPSVRCADPPPLVRSNDTHLMLEKGLAAAYNVSSVTCCYTAMWRFQGPRWQEDPEVLRDGLRHGNDIRFAKDCVAFEEPVAVPHEFVRVTCTGRRLSNKTVDNKLYTDYHAFVPLRRPRGHPGGITPREHVSEDALSVLIVGIDSLSRLNMIRKMPKTRAFLEEHLGARSMMAYNKVEDNTFPNLVPLLTGMNIPELRNSCWPEDSAHFDACPWVWKRFNAEGYVNMFAEDTAWMGLFHYLKRGFAVQPTDYDPRPLLYLGEKNLGRGGGFNAKYCIGQRHQIEVLFDYGLKFVRGMAVLRRKFFGLVWGTSLSHDMLNQPDEADDMYARFLGDLEATGLFNSTAVIFMSDHGLRFGSILSTYQGHLENMLPPMYVVLPEWVRRRYPLAIHNLECNRHSLVTVFDLHRTLHNLMDLTSLEQAKVEADGARVAAAFAAKGGTPPRGISLFTPIPAARTCSDAGIPTNYCACQHLSQADPQAPDVQKSANFVVSHINSIVTLACSTLRLDSVLEARKGTPLHTRDLKKEADENEFQVTLRTQPGDALFSATVRHHIKSDRMQLAGSISRLNAYGNSSWCAESTALRPLCHCKRPAPDKAPRGKAAARSDGDDGRPSAAPK</sequence>
<dbReference type="PANTHER" id="PTHR10974">
    <property type="entry name" value="FI08016P-RELATED"/>
    <property type="match status" value="1"/>
</dbReference>
<organism evidence="4">
    <name type="scientific">Thrips palmi</name>
    <name type="common">Melon thrips</name>
    <dbReference type="NCBI Taxonomy" id="161013"/>
    <lineage>
        <taxon>Eukaryota</taxon>
        <taxon>Metazoa</taxon>
        <taxon>Ecdysozoa</taxon>
        <taxon>Arthropoda</taxon>
        <taxon>Hexapoda</taxon>
        <taxon>Insecta</taxon>
        <taxon>Pterygota</taxon>
        <taxon>Neoptera</taxon>
        <taxon>Paraneoptera</taxon>
        <taxon>Thysanoptera</taxon>
        <taxon>Terebrantia</taxon>
        <taxon>Thripoidea</taxon>
        <taxon>Thripidae</taxon>
        <taxon>Thrips</taxon>
    </lineage>
</organism>
<dbReference type="KEGG" id="tpal:117652330"/>
<protein>
    <submittedName>
        <fullName evidence="4">Uncharacterized protein LOC117652330 isoform X1</fullName>
    </submittedName>
</protein>